<evidence type="ECO:0000256" key="2">
    <source>
        <dbReference type="ARBA" id="ARBA00007904"/>
    </source>
</evidence>
<evidence type="ECO:0000256" key="10">
    <source>
        <dbReference type="ARBA" id="ARBA00023180"/>
    </source>
</evidence>
<dbReference type="InterPro" id="IPR011678">
    <property type="entry name" value="EMC1_C"/>
</dbReference>
<dbReference type="Pfam" id="PF25293">
    <property type="entry name" value="Beta-prop_EMC1_N"/>
    <property type="match status" value="1"/>
</dbReference>
<keyword evidence="6 11" id="KW-0732">Signal</keyword>
<comment type="subcellular location">
    <subcellularLocation>
        <location evidence="1">Endoplasmic reticulum membrane</location>
        <topology evidence="1">Single-pass type I membrane protein</topology>
    </subcellularLocation>
</comment>
<protein>
    <recommendedName>
        <fullName evidence="4">ER membrane protein complex subunit 1</fullName>
    </recommendedName>
</protein>
<evidence type="ECO:0000256" key="5">
    <source>
        <dbReference type="ARBA" id="ARBA00022692"/>
    </source>
</evidence>
<reference evidence="14 15" key="1">
    <citation type="journal article" date="2005" name="Science">
        <title>The genome of the basidiomycetous yeast and human pathogen Cryptococcus neoformans.</title>
        <authorList>
            <person name="Loftus B.J."/>
            <person name="Fung E."/>
            <person name="Roncaglia P."/>
            <person name="Rowley D."/>
            <person name="Amedeo P."/>
            <person name="Bruno D."/>
            <person name="Vamathevan J."/>
            <person name="Miranda M."/>
            <person name="Anderson I.J."/>
            <person name="Fraser J.A."/>
            <person name="Allen J.E."/>
            <person name="Bosdet I.E."/>
            <person name="Brent M.R."/>
            <person name="Chiu R."/>
            <person name="Doering T.L."/>
            <person name="Donlin M.J."/>
            <person name="D'Souza C.A."/>
            <person name="Fox D.S."/>
            <person name="Grinberg V."/>
            <person name="Fu J."/>
            <person name="Fukushima M."/>
            <person name="Haas B.J."/>
            <person name="Huang J.C."/>
            <person name="Janbon G."/>
            <person name="Jones S.J."/>
            <person name="Koo H.L."/>
            <person name="Krzywinski M.I."/>
            <person name="Kwon-Chung J.K."/>
            <person name="Lengeler K.B."/>
            <person name="Maiti R."/>
            <person name="Marra M.A."/>
            <person name="Marra R.E."/>
            <person name="Mathewson C.A."/>
            <person name="Mitchell T.G."/>
            <person name="Pertea M."/>
            <person name="Riggs F.R."/>
            <person name="Salzberg S.L."/>
            <person name="Schein J.E."/>
            <person name="Shvartsbeyn A."/>
            <person name="Shin H."/>
            <person name="Shumway M."/>
            <person name="Specht C.A."/>
            <person name="Suh B.B."/>
            <person name="Tenney A."/>
            <person name="Utterback T.R."/>
            <person name="Wickes B.L."/>
            <person name="Wortman J.R."/>
            <person name="Wye N.H."/>
            <person name="Kronstad J.W."/>
            <person name="Lodge J.K."/>
            <person name="Heitman J."/>
            <person name="Davis R.W."/>
            <person name="Fraser C.M."/>
            <person name="Hyman R.W."/>
        </authorList>
    </citation>
    <scope>NUCLEOTIDE SEQUENCE [LARGE SCALE GENOMIC DNA]</scope>
    <source>
        <strain evidence="15">JEC21 / ATCC MYA-565</strain>
    </source>
</reference>
<comment type="similarity">
    <text evidence="2">Belongs to the EMC1 family.</text>
</comment>
<dbReference type="EMBL" id="AE017346">
    <property type="protein sequence ID" value="AAW44127.2"/>
    <property type="molecule type" value="Genomic_DNA"/>
</dbReference>
<dbReference type="HOGENOM" id="CLU_005034_1_0_1"/>
<dbReference type="InterPro" id="IPR058545">
    <property type="entry name" value="Beta-prop_EMC1_1st"/>
</dbReference>
<dbReference type="InterPro" id="IPR015943">
    <property type="entry name" value="WD40/YVTN_repeat-like_dom_sf"/>
</dbReference>
<proteinExistence type="inferred from homology"/>
<dbReference type="Proteomes" id="UP000002149">
    <property type="component" value="Chromosome 6"/>
</dbReference>
<dbReference type="GO" id="GO:0072546">
    <property type="term" value="C:EMC complex"/>
    <property type="evidence" value="ECO:0000318"/>
    <property type="project" value="GO_Central"/>
</dbReference>
<dbReference type="PANTHER" id="PTHR21573">
    <property type="entry name" value="ER MEMBRANE PROTEIN COMPLEX SUBUNIT 1"/>
    <property type="match status" value="1"/>
</dbReference>
<evidence type="ECO:0000256" key="3">
    <source>
        <dbReference type="ARBA" id="ARBA00011276"/>
    </source>
</evidence>
<gene>
    <name evidence="14" type="ordered locus">CNF04690</name>
</gene>
<dbReference type="InterPro" id="IPR026895">
    <property type="entry name" value="EMC1"/>
</dbReference>
<keyword evidence="10" id="KW-0325">Glycoprotein</keyword>
<dbReference type="InterPro" id="IPR011047">
    <property type="entry name" value="Quinoprotein_ADH-like_sf"/>
</dbReference>
<evidence type="ECO:0000256" key="9">
    <source>
        <dbReference type="ARBA" id="ARBA00023136"/>
    </source>
</evidence>
<keyword evidence="5" id="KW-0812">Transmembrane</keyword>
<feature type="signal peptide" evidence="11">
    <location>
        <begin position="1"/>
        <end position="32"/>
    </location>
</feature>
<evidence type="ECO:0000256" key="6">
    <source>
        <dbReference type="ARBA" id="ARBA00022729"/>
    </source>
</evidence>
<evidence type="ECO:0000256" key="11">
    <source>
        <dbReference type="SAM" id="SignalP"/>
    </source>
</evidence>
<sequence length="1022" mass="111865">MRTSSGLRGIRSSLFFLSTLCLLIVCLPTALGLQQELAGIVDWHKPLIGEPLLEPTPPLFVEGKGIDGGRVVQLTKKNLLAVLNAENGEIVWRQALEDNDPVVSFHVQEDTILLLSGPSASSARLFSLTTGHLLWHAPLLPLSQSHLITPVYLGTDAAYVAAQGSEPASWLVLSDGKRITRLSSDKGDILWSMESPGAGSNMVFKQIMPSGNSIHILALHYSFAVQSLLTSTIALDKPIPRADFGQVPSVVQIPEQAMIASAHETGTAHIVWIDHGRIRSLHLNEGGTLGEIKEILPGKGRLYGSIIDVGLRHKGYILGKREDGGVEILDVRDGKKVEEFELSKDSPERSDSVYSAMVTERGVLVNRVYWSYNMAVGVAQSISIPASATSEVITSGFTFAFDDLVHGVILHAAVSPSVNERHLPSLILTTSSHAIQRMQFNGAQWTREESLADVTAVMFVDLGEPEVEEVREVLDEEGFGARLLRHLGELKDLPAYLVRFIKRFTSASYSSALRITPLNQTKLHRDQFGFQKLVILSTANGKLFALDSSNGATVWTRNLGLMTEKGSDVKVDGMWIVRQNEGGVLLGVLASKTVDKGGVRTVAYHVDAYTGEVSGNVNTGTGLPEGTTLFEGKLREAFLTPFDNCGSKSKVLGVVDDKERLHLWPGCKKVTKTMKEAANKLFFTTTTKSIDGTAIQGFTPSATPLNESSYTYTSSLIWSHPFREDEMILESQPVTLDAIASFGRVLGDKSTLYKYLNPHLLILSTFSPSTKGLNPVTHKEVGLGRVYVLDTITGETVYATEIDGVVKRGGIHVAMVENWLVYTWLAEGGYRIGSVEIYEDTEKKGVTPAVSSFVSKQVKAFAQTFIIPSEIKALGFTTSKAGITTKELIFVNNRNQIISIPRRLLDPRRPMGKPTSRDKEEMLIPYDNMIAIDTRKIISHEYQVQGTTSLLSSPALVESTSLLLAYGQDLFLTRGLTPSGTFDILSDNFNKIQLLLTLGGLSAGIFVAKPAVKRKWLRMKWY</sequence>
<dbReference type="RefSeq" id="XP_571434.2">
    <property type="nucleotide sequence ID" value="XM_571434.2"/>
</dbReference>
<name>Q5KEQ0_CRYD1</name>
<dbReference type="SMART" id="SM00564">
    <property type="entry name" value="PQQ"/>
    <property type="match status" value="3"/>
</dbReference>
<organism evidence="14 15">
    <name type="scientific">Cryptococcus deneoformans (strain JEC21 / ATCC MYA-565)</name>
    <name type="common">Cryptococcus neoformans var. neoformans serotype D</name>
    <dbReference type="NCBI Taxonomy" id="214684"/>
    <lineage>
        <taxon>Eukaryota</taxon>
        <taxon>Fungi</taxon>
        <taxon>Dikarya</taxon>
        <taxon>Basidiomycota</taxon>
        <taxon>Agaricomycotina</taxon>
        <taxon>Tremellomycetes</taxon>
        <taxon>Tremellales</taxon>
        <taxon>Cryptococcaceae</taxon>
        <taxon>Cryptococcus</taxon>
        <taxon>Cryptococcus neoformans species complex</taxon>
    </lineage>
</organism>
<keyword evidence="9" id="KW-0472">Membrane</keyword>
<evidence type="ECO:0000313" key="15">
    <source>
        <dbReference type="Proteomes" id="UP000002149"/>
    </source>
</evidence>
<dbReference type="Pfam" id="PF07774">
    <property type="entry name" value="EMC1_C"/>
    <property type="match status" value="1"/>
</dbReference>
<accession>Q5KEQ0</accession>
<keyword evidence="15" id="KW-1185">Reference proteome</keyword>
<keyword evidence="7" id="KW-0256">Endoplasmic reticulum</keyword>
<evidence type="ECO:0000256" key="7">
    <source>
        <dbReference type="ARBA" id="ARBA00022824"/>
    </source>
</evidence>
<dbReference type="InterPro" id="IPR018391">
    <property type="entry name" value="PQQ_b-propeller_rpt"/>
</dbReference>
<dbReference type="InParanoid" id="Q5KEQ0"/>
<dbReference type="GeneID" id="3258189"/>
<comment type="subunit">
    <text evidence="3">Component of the ER membrane protein complex (EMC).</text>
</comment>
<keyword evidence="8" id="KW-1133">Transmembrane helix</keyword>
<evidence type="ECO:0000313" key="14">
    <source>
        <dbReference type="EMBL" id="AAW44127.2"/>
    </source>
</evidence>
<dbReference type="eggNOG" id="KOG2103">
    <property type="taxonomic scope" value="Eukaryota"/>
</dbReference>
<evidence type="ECO:0000259" key="12">
    <source>
        <dbReference type="Pfam" id="PF07774"/>
    </source>
</evidence>
<evidence type="ECO:0000259" key="13">
    <source>
        <dbReference type="Pfam" id="PF25293"/>
    </source>
</evidence>
<evidence type="ECO:0000256" key="8">
    <source>
        <dbReference type="ARBA" id="ARBA00022989"/>
    </source>
</evidence>
<dbReference type="PANTHER" id="PTHR21573:SF0">
    <property type="entry name" value="ER MEMBRANE PROTEIN COMPLEX SUBUNIT 1"/>
    <property type="match status" value="1"/>
</dbReference>
<dbReference type="VEuPathDB" id="FungiDB:CNF04690"/>
<dbReference type="AlphaFoldDB" id="Q5KEQ0"/>
<evidence type="ECO:0000256" key="1">
    <source>
        <dbReference type="ARBA" id="ARBA00004115"/>
    </source>
</evidence>
<dbReference type="KEGG" id="cne:CNF04690"/>
<feature type="domain" description="EMC1 first beta-propeller" evidence="13">
    <location>
        <begin position="38"/>
        <end position="222"/>
    </location>
</feature>
<dbReference type="SUPFAM" id="SSF50998">
    <property type="entry name" value="Quinoprotein alcohol dehydrogenase-like"/>
    <property type="match status" value="2"/>
</dbReference>
<dbReference type="STRING" id="214684.Q5KEQ0"/>
<dbReference type="Gene3D" id="2.130.10.10">
    <property type="entry name" value="YVTN repeat-like/Quinoprotein amine dehydrogenase"/>
    <property type="match status" value="1"/>
</dbReference>
<dbReference type="PaxDb" id="214684-Q5KEQ0"/>
<feature type="chain" id="PRO_5006744930" description="ER membrane protein complex subunit 1" evidence="11">
    <location>
        <begin position="33"/>
        <end position="1022"/>
    </location>
</feature>
<dbReference type="OrthoDB" id="28092at2759"/>
<feature type="domain" description="ER membrane protein complex subunit 1 C-terminal" evidence="12">
    <location>
        <begin position="817"/>
        <end position="1021"/>
    </location>
</feature>
<evidence type="ECO:0000256" key="4">
    <source>
        <dbReference type="ARBA" id="ARBA00020824"/>
    </source>
</evidence>